<evidence type="ECO:0000256" key="2">
    <source>
        <dbReference type="SAM" id="SignalP"/>
    </source>
</evidence>
<evidence type="ECO:0000259" key="3">
    <source>
        <dbReference type="SMART" id="SM00912"/>
    </source>
</evidence>
<dbReference type="SUPFAM" id="SSF51126">
    <property type="entry name" value="Pectin lyase-like"/>
    <property type="match status" value="2"/>
</dbReference>
<dbReference type="AlphaFoldDB" id="A0A1Z4JT36"/>
<evidence type="ECO:0000313" key="4">
    <source>
        <dbReference type="EMBL" id="BAY59894.1"/>
    </source>
</evidence>
<keyword evidence="2" id="KW-0732">Signal</keyword>
<sequence>MLRNLSSAFILSLGMGLVSANAGISQVTPDKTLPTPSEVTPGCTNCIINGGIQRGGNLFHSFQEFSIPTGGQVLFNNGLDVQNIFSRVTGSQPSIIDGILRANGIANLFLINPNGIQFGVNAQLNIGGSFLATTADAVQFDNRTQFNAKSPTPLFSNRAPVGLTFTNPALIQVDGVGHQQLVTSLQGGFASRLAFTGQGQATSGLRVQPNQTLALIGGDVVLNGGLLTAPAGQVEIGSVKTGIVGLSNTASGFRFDYTQSSQLGSISLLKQSAIDTTGDRFSNIRLRGSTINLNDASLLVIENTGIGTVGDIELQADQQINVIGLTSFNRQDQLPLVQKISRSITSLTTSGTGANILLSSPNIRLTDSAYISALTLGNGNAGNIQVQANRLDIQGIAETEAAAIASSMTTSTYGIGRGGSIDINANQVEVSRSGLIYTTTYNLGQAGNISINSQSLSLDGGDLRIAVVANTFPSAALTFLPTSLGSNSVSSANSGNIFVQTQQLRVTNGAQFGTVSLVSGQAGTVTINASESVTVEGTARPTQFDLDPRLTPEVRQGLLRFQIDPSSVKVDRPVSSIIGSGGGLRNLFTEQVTNFSLTSMSRAGSVTIDSPKIQVKDARITVQNAGIGDAGELTLNANQIQLNRGGAITASTFSGNGGNVVVNADQLWIRDRSEITTNAGAGGNGGSIGLTSGVLAVLNNSRISANAERGRGGNVQITAQGVFNDRSSLISATSDRGPEFDGTVQINALESQLQRSSLRVLPTPEGSKIATICPSQADPRASTLIDNGTGGIQSNPTDSLSSRQGWLPKAPASTTRSQPIFRSNPSTEIQDWVLNPDQKTVRLIVAGRGTPYATSTSPC</sequence>
<dbReference type="InterPro" id="IPR012334">
    <property type="entry name" value="Pectin_lyas_fold"/>
</dbReference>
<evidence type="ECO:0000313" key="5">
    <source>
        <dbReference type="Proteomes" id="UP000217895"/>
    </source>
</evidence>
<name>A0A1Z4JT36_LEPBY</name>
<proteinExistence type="predicted"/>
<feature type="chain" id="PRO_5011112911" evidence="2">
    <location>
        <begin position="23"/>
        <end position="859"/>
    </location>
</feature>
<organism evidence="4 5">
    <name type="scientific">Leptolyngbya boryana NIES-2135</name>
    <dbReference type="NCBI Taxonomy" id="1973484"/>
    <lineage>
        <taxon>Bacteria</taxon>
        <taxon>Bacillati</taxon>
        <taxon>Cyanobacteriota</taxon>
        <taxon>Cyanophyceae</taxon>
        <taxon>Leptolyngbyales</taxon>
        <taxon>Leptolyngbyaceae</taxon>
        <taxon>Leptolyngbya group</taxon>
        <taxon>Leptolyngbya</taxon>
    </lineage>
</organism>
<gene>
    <name evidence="4" type="ORF">NIES2135_67710</name>
</gene>
<dbReference type="Proteomes" id="UP000217895">
    <property type="component" value="Plasmid Plasmid2 dna"/>
</dbReference>
<dbReference type="NCBIfam" id="TIGR01901">
    <property type="entry name" value="adhes_NPXG"/>
    <property type="match status" value="1"/>
</dbReference>
<feature type="region of interest" description="Disordered" evidence="1">
    <location>
        <begin position="784"/>
        <end position="824"/>
    </location>
</feature>
<dbReference type="Pfam" id="PF05860">
    <property type="entry name" value="TPS"/>
    <property type="match status" value="1"/>
</dbReference>
<keyword evidence="5" id="KW-1185">Reference proteome</keyword>
<dbReference type="EMBL" id="AP018205">
    <property type="protein sequence ID" value="BAY59894.1"/>
    <property type="molecule type" value="Genomic_DNA"/>
</dbReference>
<reference evidence="4 5" key="1">
    <citation type="submission" date="2017-06" db="EMBL/GenBank/DDBJ databases">
        <title>Genome sequencing of cyanobaciteial culture collection at National Institute for Environmental Studies (NIES).</title>
        <authorList>
            <person name="Hirose Y."/>
            <person name="Shimura Y."/>
            <person name="Fujisawa T."/>
            <person name="Nakamura Y."/>
            <person name="Kawachi M."/>
        </authorList>
    </citation>
    <scope>NUCLEOTIDE SEQUENCE [LARGE SCALE GENOMIC DNA]</scope>
    <source>
        <strain evidence="4 5">NIES-2135</strain>
        <plasmid evidence="5">Plasmid Plasmid2 dna</plasmid>
    </source>
</reference>
<geneLocation type="plasmid" evidence="4">
    <name>plasmid2</name>
</geneLocation>
<evidence type="ECO:0000256" key="1">
    <source>
        <dbReference type="SAM" id="MobiDB-lite"/>
    </source>
</evidence>
<feature type="compositionally biased region" description="Polar residues" evidence="1">
    <location>
        <begin position="812"/>
        <end position="824"/>
    </location>
</feature>
<accession>A0A1Z4JT36</accession>
<feature type="compositionally biased region" description="Polar residues" evidence="1">
    <location>
        <begin position="792"/>
        <end position="804"/>
    </location>
</feature>
<keyword evidence="4" id="KW-0614">Plasmid</keyword>
<dbReference type="Gene3D" id="2.160.20.10">
    <property type="entry name" value="Single-stranded right-handed beta-helix, Pectin lyase-like"/>
    <property type="match status" value="2"/>
</dbReference>
<feature type="signal peptide" evidence="2">
    <location>
        <begin position="1"/>
        <end position="22"/>
    </location>
</feature>
<protein>
    <submittedName>
        <fullName evidence="4">Filamentous hemagglutinin family outer membrane protein</fullName>
    </submittedName>
</protein>
<feature type="domain" description="Filamentous haemagglutinin FhaB/tRNA nuclease CdiA-like TPS" evidence="3">
    <location>
        <begin position="30"/>
        <end position="141"/>
    </location>
</feature>
<dbReference type="InterPro" id="IPR008638">
    <property type="entry name" value="FhaB/CdiA-like_TPS"/>
</dbReference>
<dbReference type="SMART" id="SM00912">
    <property type="entry name" value="Haemagg_act"/>
    <property type="match status" value="1"/>
</dbReference>
<dbReference type="InterPro" id="IPR011050">
    <property type="entry name" value="Pectin_lyase_fold/virulence"/>
</dbReference>